<dbReference type="PROSITE" id="PS51007">
    <property type="entry name" value="CYTC"/>
    <property type="match status" value="2"/>
</dbReference>
<name>V2RJ53_9BACT</name>
<dbReference type="EMBL" id="CP097562">
    <property type="protein sequence ID" value="USF23420.1"/>
    <property type="molecule type" value="Genomic_DNA"/>
</dbReference>
<evidence type="ECO:0000313" key="2">
    <source>
        <dbReference type="Proteomes" id="UP000017429"/>
    </source>
</evidence>
<dbReference type="InterPro" id="IPR009056">
    <property type="entry name" value="Cyt_c-like_dom"/>
</dbReference>
<dbReference type="InterPro" id="IPR036909">
    <property type="entry name" value="Cyt_c-like_dom_sf"/>
</dbReference>
<dbReference type="Gene3D" id="1.10.760.10">
    <property type="entry name" value="Cytochrome c-like domain"/>
    <property type="match status" value="2"/>
</dbReference>
<sequence length="253" mass="28430">MAVRILIIFILSYNILYAADNKCILCHENVCKNKSDNCIMCHRGNSSTSRKDIAHYKLIKGKYALFTDKNSIKTQQGIKIIENAACIRCHNIGKSGAALASDLNSAVKRLSTNEIIKAIKEPVINMPLFQFNDKYMESLITGIYYYTIPENSKSITQIVHFQNNEAGNNIFQKKCGTCHKALTNTGALGTSEDAPNLSGLAKIYPDYLNRNHWNKTLLDKWLTNPRSLKKNAVMPIIELTDKEKTAVIDTLIE</sequence>
<proteinExistence type="predicted"/>
<evidence type="ECO:0000313" key="1">
    <source>
        <dbReference type="EMBL" id="USF23420.1"/>
    </source>
</evidence>
<reference evidence="1" key="1">
    <citation type="journal article" date="2014" name="Genome Announc.">
        <title>Draft genome sequences of the altered schaedler flora, a defined bacterial community from gnotobiotic mice.</title>
        <authorList>
            <person name="Wannemuehler M.J."/>
            <person name="Overstreet A.M."/>
            <person name="Ward D.V."/>
            <person name="Phillips G.J."/>
        </authorList>
    </citation>
    <scope>NUCLEOTIDE SEQUENCE</scope>
    <source>
        <strain evidence="1">ASF457</strain>
    </source>
</reference>
<dbReference type="KEGG" id="msch:N508_000480"/>
<reference evidence="1" key="2">
    <citation type="submission" date="2022-05" db="EMBL/GenBank/DDBJ databases">
        <authorList>
            <person name="Proctor A.L."/>
            <person name="Phillips G.J."/>
            <person name="Wannemuehler M.J."/>
        </authorList>
    </citation>
    <scope>NUCLEOTIDE SEQUENCE</scope>
    <source>
        <strain evidence="1">ASF457</strain>
    </source>
</reference>
<dbReference type="InterPro" id="IPR051811">
    <property type="entry name" value="Cytochrome_c550/c551-like"/>
</dbReference>
<dbReference type="PANTHER" id="PTHR37823:SF1">
    <property type="entry name" value="CYTOCHROME C-553-LIKE"/>
    <property type="match status" value="1"/>
</dbReference>
<dbReference type="Pfam" id="PF00034">
    <property type="entry name" value="Cytochrom_C"/>
    <property type="match status" value="1"/>
</dbReference>
<accession>V2RJ53</accession>
<reference evidence="1" key="3">
    <citation type="submission" date="2022-06" db="EMBL/GenBank/DDBJ databases">
        <title>Resources to Facilitate Use of the Altered Schaedler Flora (ASF) Mouse Model to Study Microbiome Function.</title>
        <authorList>
            <person name="Proctor A."/>
            <person name="Parvinroo S."/>
            <person name="Richie T."/>
            <person name="Jia X."/>
            <person name="Lee S.T.M."/>
            <person name="Karp P.D."/>
            <person name="Paley S."/>
            <person name="Kostic A.D."/>
            <person name="Pierre J.F."/>
            <person name="Wannemuehler M.J."/>
            <person name="Phillips G.J."/>
        </authorList>
    </citation>
    <scope>NUCLEOTIDE SEQUENCE</scope>
    <source>
        <strain evidence="1">ASF457</strain>
    </source>
</reference>
<dbReference type="GO" id="GO:0020037">
    <property type="term" value="F:heme binding"/>
    <property type="evidence" value="ECO:0007669"/>
    <property type="project" value="InterPro"/>
</dbReference>
<dbReference type="AlphaFoldDB" id="V2RJ53"/>
<dbReference type="eggNOG" id="COG2010">
    <property type="taxonomic scope" value="Bacteria"/>
</dbReference>
<organism evidence="1 2">
    <name type="scientific">Mucispirillum schaedleri ASF457</name>
    <dbReference type="NCBI Taxonomy" id="1379858"/>
    <lineage>
        <taxon>Bacteria</taxon>
        <taxon>Pseudomonadati</taxon>
        <taxon>Deferribacterota</taxon>
        <taxon>Deferribacteres</taxon>
        <taxon>Deferribacterales</taxon>
        <taxon>Mucispirillaceae</taxon>
        <taxon>Mucispirillum</taxon>
    </lineage>
</organism>
<dbReference type="RefSeq" id="WP_023276487.1">
    <property type="nucleotide sequence ID" value="NZ_CP097562.1"/>
</dbReference>
<dbReference type="InterPro" id="IPR036280">
    <property type="entry name" value="Multihaem_cyt_sf"/>
</dbReference>
<dbReference type="SUPFAM" id="SSF46626">
    <property type="entry name" value="Cytochrome c"/>
    <property type="match status" value="2"/>
</dbReference>
<dbReference type="GO" id="GO:0009055">
    <property type="term" value="F:electron transfer activity"/>
    <property type="evidence" value="ECO:0007669"/>
    <property type="project" value="InterPro"/>
</dbReference>
<dbReference type="PANTHER" id="PTHR37823">
    <property type="entry name" value="CYTOCHROME C-553-LIKE"/>
    <property type="match status" value="1"/>
</dbReference>
<dbReference type="NCBIfam" id="NF040971">
    <property type="entry name" value="cytc_ExtS"/>
    <property type="match status" value="1"/>
</dbReference>
<dbReference type="Proteomes" id="UP000017429">
    <property type="component" value="Chromosome"/>
</dbReference>
<keyword evidence="2" id="KW-1185">Reference proteome</keyword>
<gene>
    <name evidence="1" type="ORF">N508_000480</name>
</gene>
<dbReference type="SUPFAM" id="SSF48695">
    <property type="entry name" value="Multiheme cytochromes"/>
    <property type="match status" value="1"/>
</dbReference>
<protein>
    <submittedName>
        <fullName evidence="1">Uncharacterized protein</fullName>
    </submittedName>
</protein>